<dbReference type="Proteomes" id="UP000188159">
    <property type="component" value="Chromosome"/>
</dbReference>
<dbReference type="SMART" id="SM00490">
    <property type="entry name" value="HELICc"/>
    <property type="match status" value="1"/>
</dbReference>
<comment type="similarity">
    <text evidence="1">In the N-terminal section; belongs to the CRISPR-associated nuclease Cas3-HD family.</text>
</comment>
<dbReference type="Pfam" id="PF00270">
    <property type="entry name" value="DEAD"/>
    <property type="match status" value="1"/>
</dbReference>
<evidence type="ECO:0000259" key="12">
    <source>
        <dbReference type="PROSITE" id="PS51643"/>
    </source>
</evidence>
<evidence type="ECO:0000256" key="11">
    <source>
        <dbReference type="SAM" id="Coils"/>
    </source>
</evidence>
<keyword evidence="7" id="KW-0347">Helicase</keyword>
<dbReference type="PANTHER" id="PTHR47959:SF16">
    <property type="entry name" value="CRISPR-ASSOCIATED NUCLEASE_HELICASE CAS3-RELATED"/>
    <property type="match status" value="1"/>
</dbReference>
<dbReference type="AlphaFoldDB" id="A0A1Q2CAH2"/>
<dbReference type="GO" id="GO:0003724">
    <property type="term" value="F:RNA helicase activity"/>
    <property type="evidence" value="ECO:0007669"/>
    <property type="project" value="TreeGrafter"/>
</dbReference>
<gene>
    <name evidence="13" type="ORF">DO83_14915</name>
</gene>
<dbReference type="InterPro" id="IPR054712">
    <property type="entry name" value="Cas3-like_dom"/>
</dbReference>
<dbReference type="InterPro" id="IPR027417">
    <property type="entry name" value="P-loop_NTPase"/>
</dbReference>
<dbReference type="InterPro" id="IPR011545">
    <property type="entry name" value="DEAD/DEAH_box_helicase_dom"/>
</dbReference>
<dbReference type="CDD" id="cd09641">
    <property type="entry name" value="Cas3''_I"/>
    <property type="match status" value="1"/>
</dbReference>
<dbReference type="SUPFAM" id="SSF52540">
    <property type="entry name" value="P-loop containing nucleoside triphosphate hydrolases"/>
    <property type="match status" value="1"/>
</dbReference>
<organism evidence="13 14">
    <name type="scientific">Anaerostipes hadrus</name>
    <dbReference type="NCBI Taxonomy" id="649756"/>
    <lineage>
        <taxon>Bacteria</taxon>
        <taxon>Bacillati</taxon>
        <taxon>Bacillota</taxon>
        <taxon>Clostridia</taxon>
        <taxon>Lachnospirales</taxon>
        <taxon>Lachnospiraceae</taxon>
        <taxon>Anaerostipes</taxon>
    </lineage>
</organism>
<dbReference type="NCBIfam" id="TIGR01596">
    <property type="entry name" value="cas3_HD"/>
    <property type="match status" value="1"/>
</dbReference>
<dbReference type="EMBL" id="CP012098">
    <property type="protein sequence ID" value="AQP40752.1"/>
    <property type="molecule type" value="Genomic_DNA"/>
</dbReference>
<evidence type="ECO:0000256" key="1">
    <source>
        <dbReference type="ARBA" id="ARBA00006847"/>
    </source>
</evidence>
<dbReference type="InterPro" id="IPR001650">
    <property type="entry name" value="Helicase_C-like"/>
</dbReference>
<name>A0A1Q2CAH2_ANAHA</name>
<keyword evidence="4" id="KW-0479">Metal-binding</keyword>
<dbReference type="Pfam" id="PF22590">
    <property type="entry name" value="Cas3-like_C_2"/>
    <property type="match status" value="1"/>
</dbReference>
<dbReference type="RefSeq" id="WP_077327521.1">
    <property type="nucleotide sequence ID" value="NZ_CP012098.1"/>
</dbReference>
<reference evidence="13 14" key="1">
    <citation type="journal article" date="2016" name="Sci. Rep.">
        <title>Accelerated dysbiosis of gut microbiota during aggravation of DSS-induced colitis by a butyrate-producing bacterium.</title>
        <authorList>
            <person name="Zhang Q."/>
            <person name="Wu Y."/>
            <person name="Wang J."/>
            <person name="Wu G."/>
            <person name="Long W."/>
            <person name="Xue Z."/>
            <person name="Wang L."/>
            <person name="Zhang X."/>
            <person name="Pang X."/>
            <person name="Zhao Y."/>
            <person name="Zhao L."/>
            <person name="Zhang C."/>
        </authorList>
    </citation>
    <scope>NUCLEOTIDE SEQUENCE [LARGE SCALE GENOMIC DNA]</scope>
    <source>
        <strain evidence="13 14">BPB5</strain>
    </source>
</reference>
<dbReference type="PANTHER" id="PTHR47959">
    <property type="entry name" value="ATP-DEPENDENT RNA HELICASE RHLE-RELATED"/>
    <property type="match status" value="1"/>
</dbReference>
<keyword evidence="11" id="KW-0175">Coiled coil</keyword>
<dbReference type="InterPro" id="IPR050079">
    <property type="entry name" value="DEAD_box_RNA_helicase"/>
</dbReference>
<keyword evidence="5" id="KW-0547">Nucleotide-binding</keyword>
<feature type="domain" description="HD Cas3-type" evidence="12">
    <location>
        <begin position="9"/>
        <end position="170"/>
    </location>
</feature>
<dbReference type="GO" id="GO:0016787">
    <property type="term" value="F:hydrolase activity"/>
    <property type="evidence" value="ECO:0007669"/>
    <property type="project" value="UniProtKB-KW"/>
</dbReference>
<dbReference type="Gene3D" id="3.40.50.300">
    <property type="entry name" value="P-loop containing nucleotide triphosphate hydrolases"/>
    <property type="match status" value="2"/>
</dbReference>
<evidence type="ECO:0000256" key="5">
    <source>
        <dbReference type="ARBA" id="ARBA00022741"/>
    </source>
</evidence>
<sequence length="752" mass="88651">MIKDLYDYLAKPDKTIGEHVEDLIFRANILRKLGYIKDIHIYNLLIQACKGHDLGKANKEFLKRILNPKLHFDETKEISHNILSVYYLDKNEFDENTDDYLIVACCILFHHDYCNEPLVIKTRTSQINSLLIPEYNQKPSRRMLKNICNNYLKKQETIIVKGLLHRCDYSASGNYEIEYPNDFLEAGLAQMMNEWQKKKKDSCWNELQEFCIENREENIIALAPTGMGKTEAGLLWIGNHKGFFILPIRTAINAIYDRIKNQILKDEKLEERLGLLHSESLSYYGNHVGQEMDILDYRNRGQALSLPLNISTLDQLFDFVFKYKGYEMKLATLAYSKIVIDEIQMYDAEMLAYLIYGLRRIHELGGEIAIVTATLPPFIKKLLRDKNIGNIEFKECDFTNDLKRHSVKVIDESICEDDIIQCYNQNIKEGKGNKILVVCNTIKKAQKMYDQIKEKNETLNSHVLHSRFDREDRKNLENEIKEFGKTYNEQNEIDIQNGIWIATSIVEVSLDIDFDYLFTELTDLNGLFQRMGRCNRKGVKQLDGYNCFVYCDGSDIKQGQKGFLDSVFYEQSKKALKTVDGILEESQKTKLINDYFTYDDIRSSDYMRQFKDTFDWISELDIGDFEKDEIKMRNIFTKSIVPKIVYDQNKDEIVLLEERQTLISKKLKDSNIEQKERENLFRERIEIQERLRDFIVQIPYYEYHKYYKKVYQTYGTVNISKYEHIDIMNCQYDIKGFYPLNYENIGEDAMMF</sequence>
<comment type="similarity">
    <text evidence="10">Belongs to the DEAD box helicase family.</text>
</comment>
<dbReference type="GO" id="GO:0005829">
    <property type="term" value="C:cytosol"/>
    <property type="evidence" value="ECO:0007669"/>
    <property type="project" value="TreeGrafter"/>
</dbReference>
<evidence type="ECO:0000256" key="10">
    <source>
        <dbReference type="ARBA" id="ARBA00038437"/>
    </source>
</evidence>
<dbReference type="Gene3D" id="1.10.3210.30">
    <property type="match status" value="1"/>
</dbReference>
<dbReference type="GO" id="GO:0004518">
    <property type="term" value="F:nuclease activity"/>
    <property type="evidence" value="ECO:0007669"/>
    <property type="project" value="UniProtKB-KW"/>
</dbReference>
<evidence type="ECO:0000256" key="2">
    <source>
        <dbReference type="ARBA" id="ARBA00009046"/>
    </source>
</evidence>
<proteinExistence type="inferred from homology"/>
<evidence type="ECO:0000256" key="7">
    <source>
        <dbReference type="ARBA" id="ARBA00022806"/>
    </source>
</evidence>
<feature type="coiled-coil region" evidence="11">
    <location>
        <begin position="442"/>
        <end position="493"/>
    </location>
</feature>
<protein>
    <recommendedName>
        <fullName evidence="12">HD Cas3-type domain-containing protein</fullName>
    </recommendedName>
</protein>
<keyword evidence="9" id="KW-0051">Antiviral defense</keyword>
<dbReference type="InterPro" id="IPR014001">
    <property type="entry name" value="Helicase_ATP-bd"/>
</dbReference>
<evidence type="ECO:0000256" key="3">
    <source>
        <dbReference type="ARBA" id="ARBA00022722"/>
    </source>
</evidence>
<evidence type="ECO:0000313" key="14">
    <source>
        <dbReference type="Proteomes" id="UP000188159"/>
    </source>
</evidence>
<dbReference type="NCBIfam" id="TIGR01587">
    <property type="entry name" value="cas3_core"/>
    <property type="match status" value="1"/>
</dbReference>
<dbReference type="GO" id="GO:0051607">
    <property type="term" value="P:defense response to virus"/>
    <property type="evidence" value="ECO:0007669"/>
    <property type="project" value="UniProtKB-KW"/>
</dbReference>
<keyword evidence="8" id="KW-0067">ATP-binding</keyword>
<dbReference type="SMART" id="SM00487">
    <property type="entry name" value="DEXDc"/>
    <property type="match status" value="1"/>
</dbReference>
<keyword evidence="3" id="KW-0540">Nuclease</keyword>
<dbReference type="GO" id="GO:0003676">
    <property type="term" value="F:nucleic acid binding"/>
    <property type="evidence" value="ECO:0007669"/>
    <property type="project" value="InterPro"/>
</dbReference>
<evidence type="ECO:0000256" key="8">
    <source>
        <dbReference type="ARBA" id="ARBA00022840"/>
    </source>
</evidence>
<dbReference type="GO" id="GO:0005524">
    <property type="term" value="F:ATP binding"/>
    <property type="evidence" value="ECO:0007669"/>
    <property type="project" value="UniProtKB-KW"/>
</dbReference>
<evidence type="ECO:0000256" key="6">
    <source>
        <dbReference type="ARBA" id="ARBA00022801"/>
    </source>
</evidence>
<comment type="similarity">
    <text evidence="2">In the central section; belongs to the CRISPR-associated helicase Cas3 family.</text>
</comment>
<keyword evidence="6" id="KW-0378">Hydrolase</keyword>
<evidence type="ECO:0000256" key="9">
    <source>
        <dbReference type="ARBA" id="ARBA00023118"/>
    </source>
</evidence>
<evidence type="ECO:0000256" key="4">
    <source>
        <dbReference type="ARBA" id="ARBA00022723"/>
    </source>
</evidence>
<dbReference type="InterPro" id="IPR006474">
    <property type="entry name" value="Helicase_Cas3_CRISPR-ass_core"/>
</dbReference>
<dbReference type="GO" id="GO:0046872">
    <property type="term" value="F:metal ion binding"/>
    <property type="evidence" value="ECO:0007669"/>
    <property type="project" value="UniProtKB-KW"/>
</dbReference>
<dbReference type="InterPro" id="IPR038257">
    <property type="entry name" value="CRISPR-assoc_Cas3_HD_sf"/>
</dbReference>
<dbReference type="PROSITE" id="PS51643">
    <property type="entry name" value="HD_CAS3"/>
    <property type="match status" value="1"/>
</dbReference>
<evidence type="ECO:0000313" key="13">
    <source>
        <dbReference type="EMBL" id="AQP40752.1"/>
    </source>
</evidence>
<dbReference type="InterPro" id="IPR006483">
    <property type="entry name" value="CRISPR-assoc_Cas3_HD"/>
</dbReference>
<accession>A0A1Q2CAH2</accession>